<dbReference type="PRINTS" id="PR00039">
    <property type="entry name" value="HTHLYSR"/>
</dbReference>
<reference evidence="6 7" key="1">
    <citation type="submission" date="2013-09" db="EMBL/GenBank/DDBJ databases">
        <title>Whole genome shotgun sequence of Vibrio proteolyticus NBRC 13287.</title>
        <authorList>
            <person name="Isaki S."/>
            <person name="Hosoyama A."/>
            <person name="Numata M."/>
            <person name="Hashimoto M."/>
            <person name="Hosoyama Y."/>
            <person name="Tsuchikane K."/>
            <person name="Noguchi M."/>
            <person name="Hirakata S."/>
            <person name="Ichikawa N."/>
            <person name="Ohji S."/>
            <person name="Yamazoe A."/>
            <person name="Fujita N."/>
        </authorList>
    </citation>
    <scope>NUCLEOTIDE SEQUENCE [LARGE SCALE GENOMIC DNA]</scope>
    <source>
        <strain evidence="6 7">NBRC 13287</strain>
    </source>
</reference>
<comment type="similarity">
    <text evidence="1">Belongs to the LysR transcriptional regulatory family.</text>
</comment>
<dbReference type="PANTHER" id="PTHR30126">
    <property type="entry name" value="HTH-TYPE TRANSCRIPTIONAL REGULATOR"/>
    <property type="match status" value="1"/>
</dbReference>
<dbReference type="GO" id="GO:0003700">
    <property type="term" value="F:DNA-binding transcription factor activity"/>
    <property type="evidence" value="ECO:0007669"/>
    <property type="project" value="InterPro"/>
</dbReference>
<dbReference type="InterPro" id="IPR036388">
    <property type="entry name" value="WH-like_DNA-bd_sf"/>
</dbReference>
<gene>
    <name evidence="6" type="ORF">VPR01S_15_00450</name>
</gene>
<proteinExistence type="inferred from homology"/>
<comment type="caution">
    <text evidence="6">The sequence shown here is derived from an EMBL/GenBank/DDBJ whole genome shotgun (WGS) entry which is preliminary data.</text>
</comment>
<protein>
    <submittedName>
        <fullName evidence="6">Putative LysR family transcriptional regulator</fullName>
    </submittedName>
</protein>
<evidence type="ECO:0000313" key="6">
    <source>
        <dbReference type="EMBL" id="GAD68527.1"/>
    </source>
</evidence>
<name>U3A5A5_VIBPR</name>
<evidence type="ECO:0000256" key="3">
    <source>
        <dbReference type="ARBA" id="ARBA00023125"/>
    </source>
</evidence>
<dbReference type="InterPro" id="IPR036390">
    <property type="entry name" value="WH_DNA-bd_sf"/>
</dbReference>
<dbReference type="SUPFAM" id="SSF53850">
    <property type="entry name" value="Periplasmic binding protein-like II"/>
    <property type="match status" value="1"/>
</dbReference>
<dbReference type="PANTHER" id="PTHR30126:SF40">
    <property type="entry name" value="HTH-TYPE TRANSCRIPTIONAL REGULATOR GLTR"/>
    <property type="match status" value="1"/>
</dbReference>
<evidence type="ECO:0000256" key="1">
    <source>
        <dbReference type="ARBA" id="ARBA00009437"/>
    </source>
</evidence>
<keyword evidence="4" id="KW-0804">Transcription</keyword>
<dbReference type="Pfam" id="PF03466">
    <property type="entry name" value="LysR_substrate"/>
    <property type="match status" value="1"/>
</dbReference>
<dbReference type="InterPro" id="IPR000847">
    <property type="entry name" value="LysR_HTH_N"/>
</dbReference>
<keyword evidence="2" id="KW-0805">Transcription regulation</keyword>
<sequence length="302" mass="34254">METVSAFIAAVEYGSFSAAARVLNKTQAAISLSIQTLEVDLGVQLFDRSGKYPKLTEKGENFLKNAKIMMSQYQTFLERSVAVYNSTDVKIRLGIDPLFCDHRIIQTIKELTASLPNIELMIMQQNSVRLAQEIQSKNLDIALGMFENENRLNFEYVSAFGIDVSWVATRHYIEQHNNGSNILNYHDFCEQRVLLPVAMEAWPLQHVKSALQIWHVEDIHTNLSLCRESIGISCLPDFVLEHDLKNGNLEKIELPFLEKNAGYWPSSIIYLSGSQLSPAVTWLVEKITKFNSIINLEIADEV</sequence>
<dbReference type="AlphaFoldDB" id="U3A5A5"/>
<evidence type="ECO:0000313" key="7">
    <source>
        <dbReference type="Proteomes" id="UP000016570"/>
    </source>
</evidence>
<dbReference type="GO" id="GO:0000976">
    <property type="term" value="F:transcription cis-regulatory region binding"/>
    <property type="evidence" value="ECO:0007669"/>
    <property type="project" value="TreeGrafter"/>
</dbReference>
<dbReference type="CDD" id="cd05466">
    <property type="entry name" value="PBP2_LTTR_substrate"/>
    <property type="match status" value="1"/>
</dbReference>
<keyword evidence="7" id="KW-1185">Reference proteome</keyword>
<dbReference type="EMBL" id="BATJ01000015">
    <property type="protein sequence ID" value="GAD68527.1"/>
    <property type="molecule type" value="Genomic_DNA"/>
</dbReference>
<dbReference type="Gene3D" id="3.40.190.290">
    <property type="match status" value="1"/>
</dbReference>
<dbReference type="Gene3D" id="1.10.10.10">
    <property type="entry name" value="Winged helix-like DNA-binding domain superfamily/Winged helix DNA-binding domain"/>
    <property type="match status" value="1"/>
</dbReference>
<dbReference type="Pfam" id="PF00126">
    <property type="entry name" value="HTH_1"/>
    <property type="match status" value="1"/>
</dbReference>
<organism evidence="6 7">
    <name type="scientific">Vibrio proteolyticus NBRC 13287</name>
    <dbReference type="NCBI Taxonomy" id="1219065"/>
    <lineage>
        <taxon>Bacteria</taxon>
        <taxon>Pseudomonadati</taxon>
        <taxon>Pseudomonadota</taxon>
        <taxon>Gammaproteobacteria</taxon>
        <taxon>Vibrionales</taxon>
        <taxon>Vibrionaceae</taxon>
        <taxon>Vibrio</taxon>
    </lineage>
</organism>
<dbReference type="STRING" id="1219065.VPR01S_15_00450"/>
<accession>U3A5A5</accession>
<evidence type="ECO:0000256" key="2">
    <source>
        <dbReference type="ARBA" id="ARBA00023015"/>
    </source>
</evidence>
<dbReference type="SUPFAM" id="SSF46785">
    <property type="entry name" value="Winged helix' DNA-binding domain"/>
    <property type="match status" value="1"/>
</dbReference>
<evidence type="ECO:0000256" key="4">
    <source>
        <dbReference type="ARBA" id="ARBA00023163"/>
    </source>
</evidence>
<dbReference type="RefSeq" id="WP_021706496.1">
    <property type="nucleotide sequence ID" value="NZ_BATJ01000015.1"/>
</dbReference>
<dbReference type="Proteomes" id="UP000016570">
    <property type="component" value="Unassembled WGS sequence"/>
</dbReference>
<dbReference type="InterPro" id="IPR005119">
    <property type="entry name" value="LysR_subst-bd"/>
</dbReference>
<evidence type="ECO:0000259" key="5">
    <source>
        <dbReference type="PROSITE" id="PS50931"/>
    </source>
</evidence>
<dbReference type="PROSITE" id="PS50931">
    <property type="entry name" value="HTH_LYSR"/>
    <property type="match status" value="1"/>
</dbReference>
<feature type="domain" description="HTH lysR-type" evidence="5">
    <location>
        <begin position="1"/>
        <end position="56"/>
    </location>
</feature>
<dbReference type="eggNOG" id="COG0583">
    <property type="taxonomic scope" value="Bacteria"/>
</dbReference>
<keyword evidence="3" id="KW-0238">DNA-binding</keyword>